<protein>
    <submittedName>
        <fullName evidence="1">Uncharacterized protein</fullName>
    </submittedName>
</protein>
<gene>
    <name evidence="1" type="ORF">O185_17495</name>
</gene>
<keyword evidence="2" id="KW-1185">Reference proteome</keyword>
<evidence type="ECO:0000313" key="1">
    <source>
        <dbReference type="EMBL" id="ERT11815.1"/>
    </source>
</evidence>
<name>U7QXK5_PHOTE</name>
<dbReference type="EMBL" id="AXDT01000171">
    <property type="protein sequence ID" value="ERT11815.1"/>
    <property type="molecule type" value="Genomic_DNA"/>
</dbReference>
<dbReference type="AlphaFoldDB" id="U7QXK5"/>
<dbReference type="Proteomes" id="UP000017133">
    <property type="component" value="Unassembled WGS sequence"/>
</dbReference>
<proteinExistence type="predicted"/>
<dbReference type="PATRIC" id="fig|1389415.4.peg.3488"/>
<comment type="caution">
    <text evidence="1">The sequence shown here is derived from an EMBL/GenBank/DDBJ whole genome shotgun (WGS) entry which is preliminary data.</text>
</comment>
<accession>U7QXK5</accession>
<organism evidence="1 2">
    <name type="scientific">Photorhabdus temperata J3</name>
    <dbReference type="NCBI Taxonomy" id="1389415"/>
    <lineage>
        <taxon>Bacteria</taxon>
        <taxon>Pseudomonadati</taxon>
        <taxon>Pseudomonadota</taxon>
        <taxon>Gammaproteobacteria</taxon>
        <taxon>Enterobacterales</taxon>
        <taxon>Morganellaceae</taxon>
        <taxon>Photorhabdus</taxon>
    </lineage>
</organism>
<reference evidence="1 2" key="1">
    <citation type="submission" date="2013-10" db="EMBL/GenBank/DDBJ databases">
        <title>Whole Genome Shotgun Sequence of Photorhabdus temperata J3.</title>
        <authorList>
            <person name="Park G.-S."/>
            <person name="Hong S.-J."/>
            <person name="Shin J.-H."/>
        </authorList>
    </citation>
    <scope>NUCLEOTIDE SEQUENCE [LARGE SCALE GENOMIC DNA]</scope>
    <source>
        <strain evidence="1 2">J3</strain>
    </source>
</reference>
<evidence type="ECO:0000313" key="2">
    <source>
        <dbReference type="Proteomes" id="UP000017133"/>
    </source>
</evidence>
<sequence>MFPDEKSVANYVHQKIPRLMTSVLHGYRPDCEFCKAE</sequence>